<proteinExistence type="predicted"/>
<dbReference type="Pfam" id="PF00665">
    <property type="entry name" value="rve"/>
    <property type="match status" value="1"/>
</dbReference>
<dbReference type="InterPro" id="IPR001584">
    <property type="entry name" value="Integrase_cat-core"/>
</dbReference>
<dbReference type="InterPro" id="IPR012337">
    <property type="entry name" value="RNaseH-like_sf"/>
</dbReference>
<evidence type="ECO:0000313" key="4">
    <source>
        <dbReference type="Proteomes" id="UP001633002"/>
    </source>
</evidence>
<dbReference type="Proteomes" id="UP001633002">
    <property type="component" value="Unassembled WGS sequence"/>
</dbReference>
<comment type="caution">
    <text evidence="3">The sequence shown here is derived from an EMBL/GenBank/DDBJ whole genome shotgun (WGS) entry which is preliminary data.</text>
</comment>
<evidence type="ECO:0000256" key="1">
    <source>
        <dbReference type="SAM" id="MobiDB-lite"/>
    </source>
</evidence>
<reference evidence="3 4" key="1">
    <citation type="submission" date="2024-09" db="EMBL/GenBank/DDBJ databases">
        <title>Chromosome-scale assembly of Riccia sorocarpa.</title>
        <authorList>
            <person name="Paukszto L."/>
        </authorList>
    </citation>
    <scope>NUCLEOTIDE SEQUENCE [LARGE SCALE GENOMIC DNA]</scope>
    <source>
        <strain evidence="3">LP-2024</strain>
        <tissue evidence="3">Aerial parts of the thallus</tissue>
    </source>
</reference>
<feature type="compositionally biased region" description="Basic residues" evidence="1">
    <location>
        <begin position="438"/>
        <end position="448"/>
    </location>
</feature>
<feature type="region of interest" description="Disordered" evidence="1">
    <location>
        <begin position="418"/>
        <end position="448"/>
    </location>
</feature>
<organism evidence="3 4">
    <name type="scientific">Riccia sorocarpa</name>
    <dbReference type="NCBI Taxonomy" id="122646"/>
    <lineage>
        <taxon>Eukaryota</taxon>
        <taxon>Viridiplantae</taxon>
        <taxon>Streptophyta</taxon>
        <taxon>Embryophyta</taxon>
        <taxon>Marchantiophyta</taxon>
        <taxon>Marchantiopsida</taxon>
        <taxon>Marchantiidae</taxon>
        <taxon>Marchantiales</taxon>
        <taxon>Ricciaceae</taxon>
        <taxon>Riccia</taxon>
    </lineage>
</organism>
<dbReference type="Gene3D" id="3.30.420.10">
    <property type="entry name" value="Ribonuclease H-like superfamily/Ribonuclease H"/>
    <property type="match status" value="1"/>
</dbReference>
<accession>A0ABD3HHG0</accession>
<gene>
    <name evidence="3" type="ORF">R1sor_016188</name>
</gene>
<dbReference type="InterPro" id="IPR036397">
    <property type="entry name" value="RNaseH_sf"/>
</dbReference>
<keyword evidence="4" id="KW-1185">Reference proteome</keyword>
<sequence>MPLKPIFPLEVFQKCGLDFIGPIKPTSFPTGKRYIITATDYTTKWVEAECYRTNDKKVTAKFIYENIITRFGVPVELVSDKGEHFLNGVIEELTTHYQVKHRFSTPYYPQCNGQAKSMNKILIIAIRKLVERHPVNWDAFVPSVLWAMRTAYKATTNHTPFHMVYGVEALVPIEFIVHTLRIAIEYNLNPEEMLQRRLKTRGEHRAVQERRKRYIDKHRKMFNFKKDDKVLHCVATGKIKRRKLKYIWEGPYTVLEVLGNGNICIENDDKSYIRIVNDNKLRPYGVNKFARGYLFVEQIEDMIMDIDHTPEDHWPDETEDYRIELTPKDKYMVKCFSMMQEVRNPPEWKKKEKQIAEGFKRLKKWKLSKVFYHWKDYTMGFLPERNSEGEEILPNRMEKIGDRARRWKEKSHHRIKAPPTNKYLSTYPGERNPPEWKRSKRGKQRRDKMRTSEVFYAWKDYALSLDRMRPFLKYNQKGKEVLSNQSLCGEKKIERSKETRWSKRRSLWEKYYYGTGESSASQYPDVNFYSISLMEIQHSEEEEISSDKRGCQRNELKSSRRVNRLPEEYVLASNYYPYSEEASRELNGSRNPKFSDTPSVGLPWEVSKKTKRLTRRVDSTEILKVLSGVSEQPSEETNA</sequence>
<dbReference type="InterPro" id="IPR050951">
    <property type="entry name" value="Retrovirus_Pol_polyprotein"/>
</dbReference>
<protein>
    <recommendedName>
        <fullName evidence="2">Integrase catalytic domain-containing protein</fullName>
    </recommendedName>
</protein>
<dbReference type="SUPFAM" id="SSF53098">
    <property type="entry name" value="Ribonuclease H-like"/>
    <property type="match status" value="1"/>
</dbReference>
<feature type="compositionally biased region" description="Polar residues" evidence="1">
    <location>
        <begin position="586"/>
        <end position="598"/>
    </location>
</feature>
<dbReference type="PANTHER" id="PTHR37984">
    <property type="entry name" value="PROTEIN CBG26694"/>
    <property type="match status" value="1"/>
</dbReference>
<dbReference type="PROSITE" id="PS50994">
    <property type="entry name" value="INTEGRASE"/>
    <property type="match status" value="1"/>
</dbReference>
<feature type="region of interest" description="Disordered" evidence="1">
    <location>
        <begin position="583"/>
        <end position="602"/>
    </location>
</feature>
<dbReference type="PANTHER" id="PTHR37984:SF5">
    <property type="entry name" value="PROTEIN NYNRIN-LIKE"/>
    <property type="match status" value="1"/>
</dbReference>
<name>A0ABD3HHG0_9MARC</name>
<dbReference type="AlphaFoldDB" id="A0ABD3HHG0"/>
<dbReference type="EMBL" id="JBJQOH010000004">
    <property type="protein sequence ID" value="KAL3689879.1"/>
    <property type="molecule type" value="Genomic_DNA"/>
</dbReference>
<evidence type="ECO:0000259" key="2">
    <source>
        <dbReference type="PROSITE" id="PS50994"/>
    </source>
</evidence>
<feature type="domain" description="Integrase catalytic" evidence="2">
    <location>
        <begin position="1"/>
        <end position="168"/>
    </location>
</feature>
<evidence type="ECO:0000313" key="3">
    <source>
        <dbReference type="EMBL" id="KAL3689879.1"/>
    </source>
</evidence>